<dbReference type="eggNOG" id="ENOG502QT50">
    <property type="taxonomic scope" value="Eukaryota"/>
</dbReference>
<dbReference type="VEuPathDB" id="FungiDB:LELG_00134"/>
<dbReference type="Pfam" id="PF04588">
    <property type="entry name" value="HIG_1_N"/>
    <property type="match status" value="1"/>
</dbReference>
<keyword evidence="4 6" id="KW-0472">Membrane</keyword>
<feature type="transmembrane region" description="Helical" evidence="6">
    <location>
        <begin position="20"/>
        <end position="40"/>
    </location>
</feature>
<evidence type="ECO:0000256" key="1">
    <source>
        <dbReference type="ARBA" id="ARBA00004173"/>
    </source>
</evidence>
<dbReference type="PROSITE" id="PS51503">
    <property type="entry name" value="HIG1"/>
    <property type="match status" value="1"/>
</dbReference>
<dbReference type="OMA" id="KIITATW"/>
<dbReference type="GeneID" id="5235003"/>
<evidence type="ECO:0000313" key="9">
    <source>
        <dbReference type="Proteomes" id="UP000001996"/>
    </source>
</evidence>
<feature type="transmembrane region" description="Helical" evidence="6">
    <location>
        <begin position="151"/>
        <end position="169"/>
    </location>
</feature>
<keyword evidence="3 6" id="KW-1133">Transmembrane helix</keyword>
<evidence type="ECO:0000256" key="2">
    <source>
        <dbReference type="ARBA" id="ARBA00022692"/>
    </source>
</evidence>
<dbReference type="STRING" id="379508.A5DRZ8"/>
<reference evidence="8 9" key="1">
    <citation type="journal article" date="2009" name="Nature">
        <title>Evolution of pathogenicity and sexual reproduction in eight Candida genomes.</title>
        <authorList>
            <person name="Butler G."/>
            <person name="Rasmussen M.D."/>
            <person name="Lin M.F."/>
            <person name="Santos M.A."/>
            <person name="Sakthikumar S."/>
            <person name="Munro C.A."/>
            <person name="Rheinbay E."/>
            <person name="Grabherr M."/>
            <person name="Forche A."/>
            <person name="Reedy J.L."/>
            <person name="Agrafioti I."/>
            <person name="Arnaud M.B."/>
            <person name="Bates S."/>
            <person name="Brown A.J."/>
            <person name="Brunke S."/>
            <person name="Costanzo M.C."/>
            <person name="Fitzpatrick D.A."/>
            <person name="de Groot P.W."/>
            <person name="Harris D."/>
            <person name="Hoyer L.L."/>
            <person name="Hube B."/>
            <person name="Klis F.M."/>
            <person name="Kodira C."/>
            <person name="Lennard N."/>
            <person name="Logue M.E."/>
            <person name="Martin R."/>
            <person name="Neiman A.M."/>
            <person name="Nikolaou E."/>
            <person name="Quail M.A."/>
            <person name="Quinn J."/>
            <person name="Santos M.C."/>
            <person name="Schmitzberger F.F."/>
            <person name="Sherlock G."/>
            <person name="Shah P."/>
            <person name="Silverstein K.A."/>
            <person name="Skrzypek M.S."/>
            <person name="Soll D."/>
            <person name="Staggs R."/>
            <person name="Stansfield I."/>
            <person name="Stumpf M.P."/>
            <person name="Sudbery P.E."/>
            <person name="Srikantha T."/>
            <person name="Zeng Q."/>
            <person name="Berman J."/>
            <person name="Berriman M."/>
            <person name="Heitman J."/>
            <person name="Gow N.A."/>
            <person name="Lorenz M.C."/>
            <person name="Birren B.W."/>
            <person name="Kellis M."/>
            <person name="Cuomo C.A."/>
        </authorList>
    </citation>
    <scope>NUCLEOTIDE SEQUENCE [LARGE SCALE GENOMIC DNA]</scope>
    <source>
        <strain evidence="9">ATCC 11503 / BCRC 21390 / CBS 2605 / JCM 1781 / NBRC 1676 / NRRL YB-4239</strain>
    </source>
</reference>
<accession>A5DRZ8</accession>
<keyword evidence="9" id="KW-1185">Reference proteome</keyword>
<dbReference type="Gene3D" id="6.10.140.1320">
    <property type="match status" value="1"/>
</dbReference>
<dbReference type="FunCoup" id="A5DRZ8">
    <property type="interactions" value="55"/>
</dbReference>
<name>A5DRZ8_LODEL</name>
<evidence type="ECO:0000256" key="3">
    <source>
        <dbReference type="ARBA" id="ARBA00022989"/>
    </source>
</evidence>
<feature type="compositionally biased region" description="Basic and acidic residues" evidence="5">
    <location>
        <begin position="185"/>
        <end position="196"/>
    </location>
</feature>
<sequence>MKIVSEEEMKEHGQYILVEGFKGCLVGAAIGVGILQYTKFKRPIRYARMGSSIRAAIFAIPTIGVGAFMADNGSVKFDENRYQLEYLQLKQKEEMENFNKLSTTDKILHQLNENKYKIVVSAWAASLYGSWRIVNRDQYMTRAQKLVQARVYAQAITVVLLLGTILLSMHEEDLKKKQPPPIPNWKRELQEQGKIE</sequence>
<feature type="domain" description="HIG1" evidence="7">
    <location>
        <begin position="88"/>
        <end position="179"/>
    </location>
</feature>
<feature type="transmembrane region" description="Helical" evidence="6">
    <location>
        <begin position="52"/>
        <end position="70"/>
    </location>
</feature>
<comment type="subcellular location">
    <subcellularLocation>
        <location evidence="1">Mitochondrion</location>
    </subcellularLocation>
</comment>
<dbReference type="PANTHER" id="PTHR28018">
    <property type="entry name" value="RESPIRATORY SUPERCOMPLEX FACTOR 2, MITOCHONDRIAL"/>
    <property type="match status" value="1"/>
</dbReference>
<dbReference type="KEGG" id="lel:PVL30_000129"/>
<evidence type="ECO:0000259" key="7">
    <source>
        <dbReference type="PROSITE" id="PS51503"/>
    </source>
</evidence>
<dbReference type="OrthoDB" id="1915122at2759"/>
<dbReference type="InterPro" id="IPR007667">
    <property type="entry name" value="Hypoxia_induced_domain"/>
</dbReference>
<dbReference type="EMBL" id="CH981524">
    <property type="protein sequence ID" value="EDK41956.1"/>
    <property type="molecule type" value="Genomic_DNA"/>
</dbReference>
<evidence type="ECO:0000256" key="5">
    <source>
        <dbReference type="SAM" id="MobiDB-lite"/>
    </source>
</evidence>
<dbReference type="InParanoid" id="A5DRZ8"/>
<evidence type="ECO:0000256" key="4">
    <source>
        <dbReference type="ARBA" id="ARBA00023136"/>
    </source>
</evidence>
<gene>
    <name evidence="8" type="ORF">LELG_00134</name>
</gene>
<evidence type="ECO:0000313" key="8">
    <source>
        <dbReference type="EMBL" id="EDK41956.1"/>
    </source>
</evidence>
<dbReference type="Proteomes" id="UP000001996">
    <property type="component" value="Unassembled WGS sequence"/>
</dbReference>
<evidence type="ECO:0000256" key="6">
    <source>
        <dbReference type="SAM" id="Phobius"/>
    </source>
</evidence>
<dbReference type="GO" id="GO:0033617">
    <property type="term" value="P:mitochondrial respiratory chain complex IV assembly"/>
    <property type="evidence" value="ECO:0007669"/>
    <property type="project" value="TreeGrafter"/>
</dbReference>
<dbReference type="InterPro" id="IPR040153">
    <property type="entry name" value="Rcf2"/>
</dbReference>
<dbReference type="PANTHER" id="PTHR28018:SF3">
    <property type="entry name" value="RESPIRATORY SUPERCOMPLEX FACTOR 2, MITOCHONDRIAL"/>
    <property type="match status" value="1"/>
</dbReference>
<feature type="region of interest" description="Disordered" evidence="5">
    <location>
        <begin position="175"/>
        <end position="196"/>
    </location>
</feature>
<dbReference type="HOGENOM" id="CLU_079101_1_1_1"/>
<dbReference type="GO" id="GO:0005739">
    <property type="term" value="C:mitochondrion"/>
    <property type="evidence" value="ECO:0007669"/>
    <property type="project" value="UniProtKB-SubCell"/>
</dbReference>
<dbReference type="AlphaFoldDB" id="A5DRZ8"/>
<keyword evidence="2 6" id="KW-0812">Transmembrane</keyword>
<protein>
    <recommendedName>
        <fullName evidence="7">HIG1 domain-containing protein</fullName>
    </recommendedName>
</protein>
<organism evidence="8 9">
    <name type="scientific">Lodderomyces elongisporus (strain ATCC 11503 / CBS 2605 / JCM 1781 / NBRC 1676 / NRRL YB-4239)</name>
    <name type="common">Yeast</name>
    <name type="synonym">Saccharomyces elongisporus</name>
    <dbReference type="NCBI Taxonomy" id="379508"/>
    <lineage>
        <taxon>Eukaryota</taxon>
        <taxon>Fungi</taxon>
        <taxon>Dikarya</taxon>
        <taxon>Ascomycota</taxon>
        <taxon>Saccharomycotina</taxon>
        <taxon>Pichiomycetes</taxon>
        <taxon>Debaryomycetaceae</taxon>
        <taxon>Candida/Lodderomyces clade</taxon>
        <taxon>Lodderomyces</taxon>
    </lineage>
</organism>
<proteinExistence type="predicted"/>